<organism evidence="1 2">
    <name type="scientific">Trichinella nativa</name>
    <dbReference type="NCBI Taxonomy" id="6335"/>
    <lineage>
        <taxon>Eukaryota</taxon>
        <taxon>Metazoa</taxon>
        <taxon>Ecdysozoa</taxon>
        <taxon>Nematoda</taxon>
        <taxon>Enoplea</taxon>
        <taxon>Dorylaimia</taxon>
        <taxon>Trichinellida</taxon>
        <taxon>Trichinellidae</taxon>
        <taxon>Trichinella</taxon>
    </lineage>
</organism>
<keyword evidence="2" id="KW-1185">Reference proteome</keyword>
<dbReference type="AlphaFoldDB" id="A0A0V1KM89"/>
<evidence type="ECO:0000313" key="2">
    <source>
        <dbReference type="Proteomes" id="UP000054721"/>
    </source>
</evidence>
<dbReference type="OrthoDB" id="10454502at2759"/>
<sequence>MFEKLSSVLVIDGKDQVLPNVTQPEILENLAALGNEFRQYFPWLWCEIPLMQMKTKEQNRLEVGNDLRYVFSSTLPRISQLAKNKQP</sequence>
<gene>
    <name evidence="1" type="ORF">T02_6641</name>
</gene>
<dbReference type="Proteomes" id="UP000054721">
    <property type="component" value="Unassembled WGS sequence"/>
</dbReference>
<comment type="caution">
    <text evidence="1">The sequence shown here is derived from an EMBL/GenBank/DDBJ whole genome shotgun (WGS) entry which is preliminary data.</text>
</comment>
<name>A0A0V1KM89_9BILA</name>
<protein>
    <submittedName>
        <fullName evidence="1">Uncharacterized protein</fullName>
    </submittedName>
</protein>
<dbReference type="EMBL" id="JYDW01000449">
    <property type="protein sequence ID" value="KRZ48198.1"/>
    <property type="molecule type" value="Genomic_DNA"/>
</dbReference>
<evidence type="ECO:0000313" key="1">
    <source>
        <dbReference type="EMBL" id="KRZ48198.1"/>
    </source>
</evidence>
<accession>A0A0V1KM89</accession>
<proteinExistence type="predicted"/>
<reference evidence="1 2" key="1">
    <citation type="submission" date="2015-05" db="EMBL/GenBank/DDBJ databases">
        <title>Evolution of Trichinella species and genotypes.</title>
        <authorList>
            <person name="Korhonen P.K."/>
            <person name="Edoardo P."/>
            <person name="Giuseppe L.R."/>
            <person name="Gasser R.B."/>
        </authorList>
    </citation>
    <scope>NUCLEOTIDE SEQUENCE [LARGE SCALE GENOMIC DNA]</scope>
    <source>
        <strain evidence="1">ISS10</strain>
    </source>
</reference>